<sequence>MGRDKIRQMEQEEVLRYFDFETASFAFNEFFNKESTEDHSIALLASSFLEMALEHILRAFLPEKDKEVEKLFSINGPLSTFSGKISMCYSLGLIEKAIKDDLHLVRKIRNAFAHQLYANFERDDIVKLCQSLKWHKLVYVANPPKEATAKQLFHVGVNQVISYLSGAVSLARSAKRQIINNF</sequence>
<proteinExistence type="predicted"/>
<dbReference type="Gene3D" id="1.20.120.330">
    <property type="entry name" value="Nucleotidyltransferases domain 2"/>
    <property type="match status" value="1"/>
</dbReference>
<name>A0AA51NAM3_9BACT</name>
<dbReference type="Pfam" id="PF05068">
    <property type="entry name" value="MtlR"/>
    <property type="match status" value="1"/>
</dbReference>
<dbReference type="GO" id="GO:0045892">
    <property type="term" value="P:negative regulation of DNA-templated transcription"/>
    <property type="evidence" value="ECO:0007669"/>
    <property type="project" value="TreeGrafter"/>
</dbReference>
<accession>A0AA51NAM3</accession>
<dbReference type="AlphaFoldDB" id="A0AA51NAM3"/>
<dbReference type="Proteomes" id="UP001230496">
    <property type="component" value="Chromosome"/>
</dbReference>
<dbReference type="PANTHER" id="PTHR37941:SF1">
    <property type="entry name" value="FUMARASE E-RELATED"/>
    <property type="match status" value="1"/>
</dbReference>
<dbReference type="RefSeq" id="WP_308349385.1">
    <property type="nucleotide sequence ID" value="NZ_CP129971.1"/>
</dbReference>
<reference evidence="1 2" key="1">
    <citation type="submission" date="2023-08" db="EMBL/GenBank/DDBJ databases">
        <title>Comparative genomics and taxonomic characterization of three novel marine species of genus Marivirga.</title>
        <authorList>
            <person name="Muhammad N."/>
            <person name="Kim S.-G."/>
        </authorList>
    </citation>
    <scope>NUCLEOTIDE SEQUENCE [LARGE SCALE GENOMIC DNA]</scope>
    <source>
        <strain evidence="1 2">BDSF4-3</strain>
    </source>
</reference>
<dbReference type="SUPFAM" id="SSF158668">
    <property type="entry name" value="MtlR-like"/>
    <property type="match status" value="1"/>
</dbReference>
<dbReference type="InterPro" id="IPR038026">
    <property type="entry name" value="MtlR-like_sf"/>
</dbReference>
<dbReference type="InterPro" id="IPR007761">
    <property type="entry name" value="MtlR-like"/>
</dbReference>
<organism evidence="1 2">
    <name type="scientific">Marivirga salinarum</name>
    <dbReference type="NCBI Taxonomy" id="3059078"/>
    <lineage>
        <taxon>Bacteria</taxon>
        <taxon>Pseudomonadati</taxon>
        <taxon>Bacteroidota</taxon>
        <taxon>Cytophagia</taxon>
        <taxon>Cytophagales</taxon>
        <taxon>Marivirgaceae</taxon>
        <taxon>Marivirga</taxon>
    </lineage>
</organism>
<gene>
    <name evidence="1" type="ORF">QYS49_39410</name>
</gene>
<evidence type="ECO:0000313" key="2">
    <source>
        <dbReference type="Proteomes" id="UP001230496"/>
    </source>
</evidence>
<protein>
    <submittedName>
        <fullName evidence="1">MltR family transcriptional regulator</fullName>
    </submittedName>
</protein>
<keyword evidence="2" id="KW-1185">Reference proteome</keyword>
<dbReference type="PANTHER" id="PTHR37941">
    <property type="entry name" value="FUMARASE E-RELATED"/>
    <property type="match status" value="1"/>
</dbReference>
<dbReference type="EMBL" id="CP129971">
    <property type="protein sequence ID" value="WMN11727.1"/>
    <property type="molecule type" value="Genomic_DNA"/>
</dbReference>
<dbReference type="KEGG" id="msaa:QYS49_39410"/>
<evidence type="ECO:0000313" key="1">
    <source>
        <dbReference type="EMBL" id="WMN11727.1"/>
    </source>
</evidence>